<reference evidence="5" key="1">
    <citation type="submission" date="2023-07" db="EMBL/GenBank/DDBJ databases">
        <title>Sequencing the genomes of 1000 actinobacteria strains.</title>
        <authorList>
            <person name="Klenk H.-P."/>
        </authorList>
    </citation>
    <scope>NUCLEOTIDE SEQUENCE</scope>
    <source>
        <strain evidence="5">DSM 107476</strain>
    </source>
</reference>
<keyword evidence="3" id="KW-0904">Protein phosphatase</keyword>
<dbReference type="Proteomes" id="UP001180840">
    <property type="component" value="Unassembled WGS sequence"/>
</dbReference>
<gene>
    <name evidence="5" type="ORF">J2S39_001585</name>
</gene>
<dbReference type="SMART" id="SM00226">
    <property type="entry name" value="LMWPc"/>
    <property type="match status" value="1"/>
</dbReference>
<dbReference type="Pfam" id="PF01451">
    <property type="entry name" value="LMWPc"/>
    <property type="match status" value="1"/>
</dbReference>
<evidence type="ECO:0000256" key="2">
    <source>
        <dbReference type="ARBA" id="ARBA00022801"/>
    </source>
</evidence>
<name>A0ABU1ZY93_9CORY</name>
<dbReference type="PANTHER" id="PTHR11717:SF31">
    <property type="entry name" value="LOW MOLECULAR WEIGHT PROTEIN-TYROSINE-PHOSPHATASE ETP-RELATED"/>
    <property type="match status" value="1"/>
</dbReference>
<sequence length="202" mass="22038">MSTDFQLLLVCTGNVCRSPFAEALFRDRFRDTQEIRFVSAGTDALVGEGMFEATRLTAARYGLADSGEHKARQLTAADLEAADLILVMTAEQRKQVVELSPRTTRRVFTLREFARLAAVTSDGDLRMEIGGPDVSDAEKLRGVVRAVALARGALTPLTRASELDVVDPYRQAMDVHAVSAQQIVEATNAVVDLFSRALRVAP</sequence>
<dbReference type="Gene3D" id="3.40.50.2300">
    <property type="match status" value="1"/>
</dbReference>
<keyword evidence="2 5" id="KW-0378">Hydrolase</keyword>
<comment type="similarity">
    <text evidence="1">Belongs to the low molecular weight phosphotyrosine protein phosphatase family.</text>
</comment>
<dbReference type="GO" id="GO:0004725">
    <property type="term" value="F:protein tyrosine phosphatase activity"/>
    <property type="evidence" value="ECO:0007669"/>
    <property type="project" value="UniProtKB-EC"/>
</dbReference>
<dbReference type="InterPro" id="IPR050438">
    <property type="entry name" value="LMW_PTPase"/>
</dbReference>
<dbReference type="InterPro" id="IPR023485">
    <property type="entry name" value="Ptyr_pPase"/>
</dbReference>
<dbReference type="SUPFAM" id="SSF52788">
    <property type="entry name" value="Phosphotyrosine protein phosphatases I"/>
    <property type="match status" value="1"/>
</dbReference>
<evidence type="ECO:0000256" key="3">
    <source>
        <dbReference type="ARBA" id="ARBA00022912"/>
    </source>
</evidence>
<keyword evidence="6" id="KW-1185">Reference proteome</keyword>
<dbReference type="InterPro" id="IPR036196">
    <property type="entry name" value="Ptyr_pPase_sf"/>
</dbReference>
<dbReference type="RefSeq" id="WP_290195113.1">
    <property type="nucleotide sequence ID" value="NZ_CP047654.1"/>
</dbReference>
<comment type="caution">
    <text evidence="5">The sequence shown here is derived from an EMBL/GenBank/DDBJ whole genome shotgun (WGS) entry which is preliminary data.</text>
</comment>
<dbReference type="EMBL" id="JAVDXZ010000001">
    <property type="protein sequence ID" value="MDR7329909.1"/>
    <property type="molecule type" value="Genomic_DNA"/>
</dbReference>
<feature type="domain" description="Phosphotyrosine protein phosphatase I" evidence="4">
    <location>
        <begin position="5"/>
        <end position="157"/>
    </location>
</feature>
<dbReference type="PRINTS" id="PR00719">
    <property type="entry name" value="LMWPTPASE"/>
</dbReference>
<accession>A0ABU1ZY93</accession>
<organism evidence="5 6">
    <name type="scientific">Corynebacterium guangdongense</name>
    <dbReference type="NCBI Taxonomy" id="1783348"/>
    <lineage>
        <taxon>Bacteria</taxon>
        <taxon>Bacillati</taxon>
        <taxon>Actinomycetota</taxon>
        <taxon>Actinomycetes</taxon>
        <taxon>Mycobacteriales</taxon>
        <taxon>Corynebacteriaceae</taxon>
        <taxon>Corynebacterium</taxon>
    </lineage>
</organism>
<evidence type="ECO:0000256" key="1">
    <source>
        <dbReference type="ARBA" id="ARBA00011063"/>
    </source>
</evidence>
<dbReference type="PANTHER" id="PTHR11717">
    <property type="entry name" value="LOW MOLECULAR WEIGHT PROTEIN TYROSINE PHOSPHATASE"/>
    <property type="match status" value="1"/>
</dbReference>
<dbReference type="EC" id="3.1.3.48" evidence="5"/>
<evidence type="ECO:0000313" key="5">
    <source>
        <dbReference type="EMBL" id="MDR7329909.1"/>
    </source>
</evidence>
<protein>
    <submittedName>
        <fullName evidence="5">Protein-tyrosine phosphatase</fullName>
        <ecNumber evidence="5">3.1.3.48</ecNumber>
    </submittedName>
</protein>
<evidence type="ECO:0000313" key="6">
    <source>
        <dbReference type="Proteomes" id="UP001180840"/>
    </source>
</evidence>
<dbReference type="InterPro" id="IPR017867">
    <property type="entry name" value="Tyr_phospatase_low_mol_wt"/>
</dbReference>
<proteinExistence type="inferred from homology"/>
<evidence type="ECO:0000259" key="4">
    <source>
        <dbReference type="SMART" id="SM00226"/>
    </source>
</evidence>